<proteinExistence type="predicted"/>
<dbReference type="GO" id="GO:0032259">
    <property type="term" value="P:methylation"/>
    <property type="evidence" value="ECO:0007669"/>
    <property type="project" value="UniProtKB-KW"/>
</dbReference>
<organism evidence="1 2">
    <name type="scientific">Lyophyllum shimeji</name>
    <name type="common">Hon-shimeji</name>
    <name type="synonym">Tricholoma shimeji</name>
    <dbReference type="NCBI Taxonomy" id="47721"/>
    <lineage>
        <taxon>Eukaryota</taxon>
        <taxon>Fungi</taxon>
        <taxon>Dikarya</taxon>
        <taxon>Basidiomycota</taxon>
        <taxon>Agaricomycotina</taxon>
        <taxon>Agaricomycetes</taxon>
        <taxon>Agaricomycetidae</taxon>
        <taxon>Agaricales</taxon>
        <taxon>Tricholomatineae</taxon>
        <taxon>Lyophyllaceae</taxon>
        <taxon>Lyophyllum</taxon>
    </lineage>
</organism>
<dbReference type="GO" id="GO:0008168">
    <property type="term" value="F:methyltransferase activity"/>
    <property type="evidence" value="ECO:0007669"/>
    <property type="project" value="UniProtKB-KW"/>
</dbReference>
<dbReference type="CDD" id="cd02440">
    <property type="entry name" value="AdoMet_MTases"/>
    <property type="match status" value="1"/>
</dbReference>
<keyword evidence="1" id="KW-0489">Methyltransferase</keyword>
<dbReference type="EMBL" id="BRPK01000008">
    <property type="protein sequence ID" value="GLB40649.1"/>
    <property type="molecule type" value="Genomic_DNA"/>
</dbReference>
<gene>
    <name evidence="1" type="ORF">LshimejAT787_0805200</name>
</gene>
<accession>A0A9P3PSE0</accession>
<dbReference type="Proteomes" id="UP001063166">
    <property type="component" value="Unassembled WGS sequence"/>
</dbReference>
<dbReference type="PANTHER" id="PTHR43591">
    <property type="entry name" value="METHYLTRANSFERASE"/>
    <property type="match status" value="1"/>
</dbReference>
<keyword evidence="2" id="KW-1185">Reference proteome</keyword>
<evidence type="ECO:0000313" key="1">
    <source>
        <dbReference type="EMBL" id="GLB40649.1"/>
    </source>
</evidence>
<dbReference type="Pfam" id="PF13489">
    <property type="entry name" value="Methyltransf_23"/>
    <property type="match status" value="1"/>
</dbReference>
<keyword evidence="1" id="KW-0808">Transferase</keyword>
<dbReference type="InterPro" id="IPR029063">
    <property type="entry name" value="SAM-dependent_MTases_sf"/>
</dbReference>
<protein>
    <submittedName>
        <fullName evidence="1">S-adenosyl-L-methionine-dependent methyltransferase</fullName>
    </submittedName>
</protein>
<name>A0A9P3PSE0_LYOSH</name>
<dbReference type="PANTHER" id="PTHR43591:SF24">
    <property type="entry name" value="2-METHOXY-6-POLYPRENYL-1,4-BENZOQUINOL METHYLASE, MITOCHONDRIAL"/>
    <property type="match status" value="1"/>
</dbReference>
<dbReference type="Gene3D" id="3.40.50.150">
    <property type="entry name" value="Vaccinia Virus protein VP39"/>
    <property type="match status" value="1"/>
</dbReference>
<dbReference type="OrthoDB" id="506498at2759"/>
<evidence type="ECO:0000313" key="2">
    <source>
        <dbReference type="Proteomes" id="UP001063166"/>
    </source>
</evidence>
<reference evidence="1" key="1">
    <citation type="submission" date="2022-07" db="EMBL/GenBank/DDBJ databases">
        <title>The genome of Lyophyllum shimeji provides insight into the initial evolution of ectomycorrhizal fungal genome.</title>
        <authorList>
            <person name="Kobayashi Y."/>
            <person name="Shibata T."/>
            <person name="Hirakawa H."/>
            <person name="Shigenobu S."/>
            <person name="Nishiyama T."/>
            <person name="Yamada A."/>
            <person name="Hasebe M."/>
            <person name="Kawaguchi M."/>
        </authorList>
    </citation>
    <scope>NUCLEOTIDE SEQUENCE</scope>
    <source>
        <strain evidence="1">AT787</strain>
    </source>
</reference>
<comment type="caution">
    <text evidence="1">The sequence shown here is derived from an EMBL/GenBank/DDBJ whole genome shotgun (WGS) entry which is preliminary data.</text>
</comment>
<sequence length="277" mass="31676">MNATVNQHRSFHHEDAPYTLPNDAPEWKRLDDMHEGIDAYLGHRLSYAPVDQNVKRILEIGCGSGAWATQAARTYPDATVTAIDISEPPPRRLPENVVFQKVNVAETLPFEPESFDLIHARFVFVHLPDWEAILQRVITLLRSGGWLLIEDLNHVFLSDNDGIGPGIQKFQDVIREYNAHRNVDSFVGSKLERTLRNTSQFSEVNVVEVKCRFDGDSEDPNTSGIGQTMRESFRKAYQALDPKLGVTPEVQAEFYKEFDDPGRNIYLKIYMTWSRKK</sequence>
<dbReference type="SUPFAM" id="SSF53335">
    <property type="entry name" value="S-adenosyl-L-methionine-dependent methyltransferases"/>
    <property type="match status" value="1"/>
</dbReference>
<dbReference type="AlphaFoldDB" id="A0A9P3PSE0"/>